<proteinExistence type="predicted"/>
<dbReference type="EMBL" id="PYOU01000027">
    <property type="protein sequence ID" value="PSX03982.1"/>
    <property type="molecule type" value="Genomic_DNA"/>
</dbReference>
<dbReference type="RefSeq" id="WP_045152783.1">
    <property type="nucleotide sequence ID" value="NZ_JZSW01000007.1"/>
</dbReference>
<name>A0ABX5GYJ9_PHOAN</name>
<reference evidence="1 2" key="1">
    <citation type="submission" date="2018-01" db="EMBL/GenBank/DDBJ databases">
        <title>Whole genome sequencing of Histamine producing bacteria.</title>
        <authorList>
            <person name="Butler K."/>
        </authorList>
    </citation>
    <scope>NUCLEOTIDE SEQUENCE [LARGE SCALE GENOMIC DNA]</scope>
    <source>
        <strain evidence="1 2">A6-1</strain>
    </source>
</reference>
<dbReference type="Proteomes" id="UP000240989">
    <property type="component" value="Unassembled WGS sequence"/>
</dbReference>
<keyword evidence="2" id="KW-1185">Reference proteome</keyword>
<evidence type="ECO:0000313" key="2">
    <source>
        <dbReference type="Proteomes" id="UP000240989"/>
    </source>
</evidence>
<protein>
    <submittedName>
        <fullName evidence="1">Uncharacterized protein</fullName>
    </submittedName>
</protein>
<organism evidence="1 2">
    <name type="scientific">Photobacterium angustum</name>
    <dbReference type="NCBI Taxonomy" id="661"/>
    <lineage>
        <taxon>Bacteria</taxon>
        <taxon>Pseudomonadati</taxon>
        <taxon>Pseudomonadota</taxon>
        <taxon>Gammaproteobacteria</taxon>
        <taxon>Vibrionales</taxon>
        <taxon>Vibrionaceae</taxon>
        <taxon>Photobacterium</taxon>
    </lineage>
</organism>
<evidence type="ECO:0000313" key="1">
    <source>
        <dbReference type="EMBL" id="PSX03982.1"/>
    </source>
</evidence>
<gene>
    <name evidence="1" type="ORF">C0W27_21040</name>
</gene>
<sequence>MENITLTRSSLFSENDILKRSFNILNDGQVVDVEICQIDSFHVKICELIFEVKAPKGVNLNQISTAALEHIDNLNVGWLFSKALNKLYEIDNCDRDKYHSELNSFLNEFNENNGFNPIHQQDYLYYVVVNFSKKIIATYVEGDVEIINCKTQRAFDLTLSHSKSFYNNYF</sequence>
<accession>A0ABX5GYJ9</accession>
<comment type="caution">
    <text evidence="1">The sequence shown here is derived from an EMBL/GenBank/DDBJ whole genome shotgun (WGS) entry which is preliminary data.</text>
</comment>